<dbReference type="Gene3D" id="3.30.450.20">
    <property type="entry name" value="PAS domain"/>
    <property type="match status" value="1"/>
</dbReference>
<dbReference type="PANTHER" id="PTHR43531:SF11">
    <property type="entry name" value="METHYL-ACCEPTING CHEMOTAXIS PROTEIN 3"/>
    <property type="match status" value="1"/>
</dbReference>
<feature type="domain" description="Methyl-accepting transducer" evidence="10">
    <location>
        <begin position="335"/>
        <end position="564"/>
    </location>
</feature>
<keyword evidence="5 9" id="KW-1133">Transmembrane helix</keyword>
<name>A0A0X8VCP4_ANAPI</name>
<evidence type="ECO:0000313" key="14">
    <source>
        <dbReference type="Proteomes" id="UP000068026"/>
    </source>
</evidence>
<proteinExistence type="inferred from homology"/>
<dbReference type="KEGG" id="cpro:CPRO_09320"/>
<evidence type="ECO:0000256" key="1">
    <source>
        <dbReference type="ARBA" id="ARBA00004651"/>
    </source>
</evidence>
<evidence type="ECO:0000256" key="2">
    <source>
        <dbReference type="ARBA" id="ARBA00022475"/>
    </source>
</evidence>
<dbReference type="Pfam" id="PF00672">
    <property type="entry name" value="HAMP"/>
    <property type="match status" value="1"/>
</dbReference>
<evidence type="ECO:0000256" key="3">
    <source>
        <dbReference type="ARBA" id="ARBA00022500"/>
    </source>
</evidence>
<evidence type="ECO:0000313" key="15">
    <source>
        <dbReference type="Proteomes" id="UP000184204"/>
    </source>
</evidence>
<dbReference type="PROSITE" id="PS50111">
    <property type="entry name" value="CHEMOTAXIS_TRANSDUC_2"/>
    <property type="match status" value="1"/>
</dbReference>
<dbReference type="FunFam" id="1.10.287.950:FF:000001">
    <property type="entry name" value="Methyl-accepting chemotaxis sensory transducer"/>
    <property type="match status" value="1"/>
</dbReference>
<dbReference type="SMART" id="SM00283">
    <property type="entry name" value="MA"/>
    <property type="match status" value="1"/>
</dbReference>
<evidence type="ECO:0000256" key="8">
    <source>
        <dbReference type="PROSITE-ProRule" id="PRU00284"/>
    </source>
</evidence>
<dbReference type="SUPFAM" id="SSF58104">
    <property type="entry name" value="Methyl-accepting chemotaxis protein (MCP) signaling domain"/>
    <property type="match status" value="1"/>
</dbReference>
<evidence type="ECO:0000313" key="12">
    <source>
        <dbReference type="EMBL" id="AMJ40531.1"/>
    </source>
</evidence>
<dbReference type="PROSITE" id="PS50885">
    <property type="entry name" value="HAMP"/>
    <property type="match status" value="1"/>
</dbReference>
<feature type="domain" description="HAMP" evidence="11">
    <location>
        <begin position="230"/>
        <end position="282"/>
    </location>
</feature>
<dbReference type="Pfam" id="PF00015">
    <property type="entry name" value="MCPsignal"/>
    <property type="match status" value="1"/>
</dbReference>
<dbReference type="InterPro" id="IPR051310">
    <property type="entry name" value="MCP_chemotaxis"/>
</dbReference>
<feature type="transmembrane region" description="Helical" evidence="9">
    <location>
        <begin position="210"/>
        <end position="233"/>
    </location>
</feature>
<keyword evidence="8" id="KW-0807">Transducer</keyword>
<dbReference type="GO" id="GO:0007165">
    <property type="term" value="P:signal transduction"/>
    <property type="evidence" value="ECO:0007669"/>
    <property type="project" value="UniProtKB-KW"/>
</dbReference>
<reference evidence="13" key="4">
    <citation type="submission" date="2016-11" db="EMBL/GenBank/DDBJ databases">
        <authorList>
            <person name="Varghese N."/>
            <person name="Submissions S."/>
        </authorList>
    </citation>
    <scope>NUCLEOTIDE SEQUENCE</scope>
    <source>
        <strain evidence="13">DSM 1682</strain>
    </source>
</reference>
<gene>
    <name evidence="12" type="primary">tsr</name>
    <name evidence="12" type="ORF">CPRO_09320</name>
    <name evidence="13" type="ORF">SAMN02745151_00552</name>
</gene>
<protein>
    <submittedName>
        <fullName evidence="13">HAMP domain-containing protein</fullName>
    </submittedName>
    <submittedName>
        <fullName evidence="12">Methyl-accepting chemotaxis protein I</fullName>
    </submittedName>
</protein>
<dbReference type="InterPro" id="IPR033480">
    <property type="entry name" value="sCache_2"/>
</dbReference>
<keyword evidence="3" id="KW-0145">Chemotaxis</keyword>
<dbReference type="OrthoDB" id="9810264at2"/>
<dbReference type="GO" id="GO:0005886">
    <property type="term" value="C:plasma membrane"/>
    <property type="evidence" value="ECO:0007669"/>
    <property type="project" value="UniProtKB-SubCell"/>
</dbReference>
<dbReference type="GO" id="GO:0006935">
    <property type="term" value="P:chemotaxis"/>
    <property type="evidence" value="ECO:0007669"/>
    <property type="project" value="UniProtKB-KW"/>
</dbReference>
<comment type="subcellular location">
    <subcellularLocation>
        <location evidence="1">Cell membrane</location>
        <topology evidence="1">Multi-pass membrane protein</topology>
    </subcellularLocation>
</comment>
<evidence type="ECO:0000259" key="11">
    <source>
        <dbReference type="PROSITE" id="PS50885"/>
    </source>
</evidence>
<evidence type="ECO:0000256" key="5">
    <source>
        <dbReference type="ARBA" id="ARBA00022989"/>
    </source>
</evidence>
<dbReference type="InterPro" id="IPR004089">
    <property type="entry name" value="MCPsignal_dom"/>
</dbReference>
<keyword evidence="6 9" id="KW-0472">Membrane</keyword>
<keyword evidence="2" id="KW-1003">Cell membrane</keyword>
<evidence type="ECO:0000256" key="9">
    <source>
        <dbReference type="SAM" id="Phobius"/>
    </source>
</evidence>
<accession>A0A0X8VCP4</accession>
<comment type="similarity">
    <text evidence="7">Belongs to the methyl-accepting chemotaxis (MCP) protein family.</text>
</comment>
<sequence>MKSLKIKTKMAILMLLVALSGIGVAGTSILRMETQKDMFLETMEKEIRGEFDQKIKEQVESAVSVLQSVYNAHLQGVYTREEAEKIGLETLRNMRYGEDGYFWGDKTDGTCVVLLGKDTEGTNRGDAKDAAGFPFVQAIKEQALNGGGYTDFVFPRPGETEALPKRGYSAYFAPFDLVLGTGNYTDFIDTYIAEENEIVEASIQKSIIELLIIILICVGVSCSLGFYIVLSIVKPIAKLNKVTRTLAEGNLDAEVDMDSNDEIGQLAKSMVVLINRLKTYILYIDEISYLLEEIGRGNLNLTFQNSYEGDFWKVKQALIGTADMLNDTLVQINIAAEQVANGSEQVAAGAQALSQGATEQASSIQELSASMNEVSEHSSETARNAEEAKAISVASTDAIHRGNDQMNQMVQSMEEISNTSKEIGKIIKAIEDIAFQTNILALNAAVEAARAGEAGRGFAVVADEVRNLAGKSAESAKNTADLIEKSIKAVEQGANHVNETAVALADVVKNAEKSSQIIQYIADASEEQAASIAQVNLGVEQIAVVVQTNSATAEESAAASEELSGQSLMLKELIGKFRLKDFNDTADTKVDHVAPHTSIDSMQESFEGKY</sequence>
<dbReference type="RefSeq" id="WP_066048344.1">
    <property type="nucleotide sequence ID" value="NZ_CP014223.1"/>
</dbReference>
<dbReference type="SMART" id="SM01049">
    <property type="entry name" value="Cache_2"/>
    <property type="match status" value="1"/>
</dbReference>
<keyword evidence="14" id="KW-1185">Reference proteome</keyword>
<dbReference type="Proteomes" id="UP000184204">
    <property type="component" value="Unassembled WGS sequence"/>
</dbReference>
<keyword evidence="4 9" id="KW-0812">Transmembrane</keyword>
<dbReference type="Gene3D" id="1.10.287.950">
    <property type="entry name" value="Methyl-accepting chemotaxis protein"/>
    <property type="match status" value="1"/>
</dbReference>
<organism evidence="13 15">
    <name type="scientific">Anaerotignum propionicum DSM 1682</name>
    <dbReference type="NCBI Taxonomy" id="991789"/>
    <lineage>
        <taxon>Bacteria</taxon>
        <taxon>Bacillati</taxon>
        <taxon>Bacillota</taxon>
        <taxon>Clostridia</taxon>
        <taxon>Lachnospirales</taxon>
        <taxon>Anaerotignaceae</taxon>
        <taxon>Anaerotignum</taxon>
    </lineage>
</organism>
<reference evidence="12 14" key="1">
    <citation type="journal article" date="2016" name="Genome Announc.">
        <title>Complete Genome Sequence of the Amino Acid-Fermenting Clostridium propionicum X2 (DSM 1682).</title>
        <authorList>
            <person name="Poehlein A."/>
            <person name="Schlien K."/>
            <person name="Chowdhury N.P."/>
            <person name="Gottschalk G."/>
            <person name="Buckel W."/>
            <person name="Daniel R."/>
        </authorList>
    </citation>
    <scope>NUCLEOTIDE SEQUENCE [LARGE SCALE GENOMIC DNA]</scope>
    <source>
        <strain evidence="12 14">X2</strain>
    </source>
</reference>
<evidence type="ECO:0000256" key="4">
    <source>
        <dbReference type="ARBA" id="ARBA00022692"/>
    </source>
</evidence>
<dbReference type="EMBL" id="FQUA01000002">
    <property type="protein sequence ID" value="SHE39661.1"/>
    <property type="molecule type" value="Genomic_DNA"/>
</dbReference>
<dbReference type="EMBL" id="CP014223">
    <property type="protein sequence ID" value="AMJ40531.1"/>
    <property type="molecule type" value="Genomic_DNA"/>
</dbReference>
<dbReference type="Gene3D" id="6.10.340.10">
    <property type="match status" value="1"/>
</dbReference>
<dbReference type="CDD" id="cd11386">
    <property type="entry name" value="MCP_signal"/>
    <property type="match status" value="1"/>
</dbReference>
<dbReference type="AlphaFoldDB" id="A0A0X8VCP4"/>
<evidence type="ECO:0000256" key="7">
    <source>
        <dbReference type="ARBA" id="ARBA00029447"/>
    </source>
</evidence>
<dbReference type="Pfam" id="PF17200">
    <property type="entry name" value="sCache_2"/>
    <property type="match status" value="1"/>
</dbReference>
<dbReference type="PANTHER" id="PTHR43531">
    <property type="entry name" value="PROTEIN ICFG"/>
    <property type="match status" value="1"/>
</dbReference>
<reference evidence="14" key="2">
    <citation type="submission" date="2016-01" db="EMBL/GenBank/DDBJ databases">
        <authorList>
            <person name="Poehlein A."/>
            <person name="Schlien K."/>
            <person name="Gottschalk G."/>
            <person name="Buckel W."/>
            <person name="Daniel R."/>
        </authorList>
    </citation>
    <scope>NUCLEOTIDE SEQUENCE [LARGE SCALE GENOMIC DNA]</scope>
    <source>
        <strain evidence="14">X2</strain>
    </source>
</reference>
<dbReference type="CDD" id="cd06225">
    <property type="entry name" value="HAMP"/>
    <property type="match status" value="1"/>
</dbReference>
<evidence type="ECO:0000256" key="6">
    <source>
        <dbReference type="ARBA" id="ARBA00023136"/>
    </source>
</evidence>
<evidence type="ECO:0000259" key="10">
    <source>
        <dbReference type="PROSITE" id="PS50111"/>
    </source>
</evidence>
<dbReference type="Proteomes" id="UP000068026">
    <property type="component" value="Chromosome"/>
</dbReference>
<reference evidence="15" key="3">
    <citation type="submission" date="2016-11" db="EMBL/GenBank/DDBJ databases">
        <authorList>
            <person name="Jaros S."/>
            <person name="Januszkiewicz K."/>
            <person name="Wedrychowicz H."/>
        </authorList>
    </citation>
    <scope>NUCLEOTIDE SEQUENCE [LARGE SCALE GENOMIC DNA]</scope>
    <source>
        <strain evidence="15">DSM 1682</strain>
    </source>
</reference>
<dbReference type="SMART" id="SM00304">
    <property type="entry name" value="HAMP"/>
    <property type="match status" value="2"/>
</dbReference>
<dbReference type="InterPro" id="IPR003660">
    <property type="entry name" value="HAMP_dom"/>
</dbReference>
<dbReference type="GO" id="GO:0004888">
    <property type="term" value="F:transmembrane signaling receptor activity"/>
    <property type="evidence" value="ECO:0007669"/>
    <property type="project" value="TreeGrafter"/>
</dbReference>
<evidence type="ECO:0000313" key="13">
    <source>
        <dbReference type="EMBL" id="SHE39661.1"/>
    </source>
</evidence>